<organism evidence="6 7">
    <name type="scientific">Streptomyces zingiberis</name>
    <dbReference type="NCBI Taxonomy" id="2053010"/>
    <lineage>
        <taxon>Bacteria</taxon>
        <taxon>Bacillati</taxon>
        <taxon>Actinomycetota</taxon>
        <taxon>Actinomycetes</taxon>
        <taxon>Kitasatosporales</taxon>
        <taxon>Streptomycetaceae</taxon>
        <taxon>Streptomyces</taxon>
    </lineage>
</organism>
<accession>A0ABX1BWE3</accession>
<comment type="caution">
    <text evidence="6">The sequence shown here is derived from an EMBL/GenBank/DDBJ whole genome shotgun (WGS) entry which is preliminary data.</text>
</comment>
<dbReference type="EMBL" id="JAATEN010000005">
    <property type="protein sequence ID" value="NJQ00603.1"/>
    <property type="molecule type" value="Genomic_DNA"/>
</dbReference>
<keyword evidence="3" id="KW-0804">Transcription</keyword>
<feature type="domain" description="HTH tetR-type" evidence="5">
    <location>
        <begin position="6"/>
        <end position="65"/>
    </location>
</feature>
<name>A0ABX1BWE3_9ACTN</name>
<dbReference type="Pfam" id="PF00440">
    <property type="entry name" value="TetR_N"/>
    <property type="match status" value="1"/>
</dbReference>
<gene>
    <name evidence="6" type="ORF">HCK00_08635</name>
</gene>
<protein>
    <submittedName>
        <fullName evidence="6">TetR/AcrR family transcriptional regulator</fullName>
    </submittedName>
</protein>
<evidence type="ECO:0000256" key="1">
    <source>
        <dbReference type="ARBA" id="ARBA00023015"/>
    </source>
</evidence>
<sequence length="193" mass="20476">MRADARRNHERLLTVARAAFTEHGTDTSLEEVARRAGVGVGTLYRHFPNRRALIGAVFHGEVEALADRARELLEAEEPCAALLDWLRALIDHSVTYRGLSRALMTASTAADCELSSCAVPVRAAGGELLARAQRAGATRAEVEIGDLIRLTNAIAIAVEESPGDPGLADRLLTLTLHGLRADPGACAPGPAGR</sequence>
<dbReference type="PANTHER" id="PTHR30055:SF234">
    <property type="entry name" value="HTH-TYPE TRANSCRIPTIONAL REGULATOR BETI"/>
    <property type="match status" value="1"/>
</dbReference>
<dbReference type="PANTHER" id="PTHR30055">
    <property type="entry name" value="HTH-TYPE TRANSCRIPTIONAL REGULATOR RUTR"/>
    <property type="match status" value="1"/>
</dbReference>
<evidence type="ECO:0000313" key="7">
    <source>
        <dbReference type="Proteomes" id="UP000695264"/>
    </source>
</evidence>
<proteinExistence type="predicted"/>
<dbReference type="SUPFAM" id="SSF48498">
    <property type="entry name" value="Tetracyclin repressor-like, C-terminal domain"/>
    <property type="match status" value="1"/>
</dbReference>
<evidence type="ECO:0000313" key="6">
    <source>
        <dbReference type="EMBL" id="NJQ00603.1"/>
    </source>
</evidence>
<evidence type="ECO:0000259" key="5">
    <source>
        <dbReference type="PROSITE" id="PS50977"/>
    </source>
</evidence>
<dbReference type="InterPro" id="IPR009057">
    <property type="entry name" value="Homeodomain-like_sf"/>
</dbReference>
<dbReference type="Gene3D" id="1.10.357.10">
    <property type="entry name" value="Tetracycline Repressor, domain 2"/>
    <property type="match status" value="1"/>
</dbReference>
<dbReference type="InterPro" id="IPR036271">
    <property type="entry name" value="Tet_transcr_reg_TetR-rel_C_sf"/>
</dbReference>
<evidence type="ECO:0000256" key="4">
    <source>
        <dbReference type="PROSITE-ProRule" id="PRU00335"/>
    </source>
</evidence>
<dbReference type="InterPro" id="IPR001647">
    <property type="entry name" value="HTH_TetR"/>
</dbReference>
<dbReference type="SUPFAM" id="SSF46689">
    <property type="entry name" value="Homeodomain-like"/>
    <property type="match status" value="1"/>
</dbReference>
<keyword evidence="7" id="KW-1185">Reference proteome</keyword>
<dbReference type="InterPro" id="IPR049445">
    <property type="entry name" value="TetR_SbtR-like_C"/>
</dbReference>
<dbReference type="PRINTS" id="PR00455">
    <property type="entry name" value="HTHTETR"/>
</dbReference>
<evidence type="ECO:0000256" key="3">
    <source>
        <dbReference type="ARBA" id="ARBA00023163"/>
    </source>
</evidence>
<dbReference type="PROSITE" id="PS50977">
    <property type="entry name" value="HTH_TETR_2"/>
    <property type="match status" value="1"/>
</dbReference>
<keyword evidence="2 4" id="KW-0238">DNA-binding</keyword>
<keyword evidence="1" id="KW-0805">Transcription regulation</keyword>
<evidence type="ECO:0000256" key="2">
    <source>
        <dbReference type="ARBA" id="ARBA00023125"/>
    </source>
</evidence>
<feature type="DNA-binding region" description="H-T-H motif" evidence="4">
    <location>
        <begin position="28"/>
        <end position="47"/>
    </location>
</feature>
<dbReference type="InterPro" id="IPR050109">
    <property type="entry name" value="HTH-type_TetR-like_transc_reg"/>
</dbReference>
<dbReference type="Proteomes" id="UP000695264">
    <property type="component" value="Unassembled WGS sequence"/>
</dbReference>
<dbReference type="Pfam" id="PF21597">
    <property type="entry name" value="TetR_C_43"/>
    <property type="match status" value="1"/>
</dbReference>
<reference evidence="6 7" key="1">
    <citation type="submission" date="2020-03" db="EMBL/GenBank/DDBJ databases">
        <title>WGS of actinomycetes isolated from Thailand.</title>
        <authorList>
            <person name="Thawai C."/>
        </authorList>
    </citation>
    <scope>NUCLEOTIDE SEQUENCE [LARGE SCALE GENOMIC DNA]</scope>
    <source>
        <strain evidence="6 7">PLAI 1-29</strain>
    </source>
</reference>